<name>A0AAP0BU44_9ASPA</name>
<gene>
    <name evidence="1" type="ORF">KSP39_PZI004371</name>
</gene>
<reference evidence="1 2" key="1">
    <citation type="journal article" date="2022" name="Nat. Plants">
        <title>Genomes of leafy and leafless Platanthera orchids illuminate the evolution of mycoheterotrophy.</title>
        <authorList>
            <person name="Li M.H."/>
            <person name="Liu K.W."/>
            <person name="Li Z."/>
            <person name="Lu H.C."/>
            <person name="Ye Q.L."/>
            <person name="Zhang D."/>
            <person name="Wang J.Y."/>
            <person name="Li Y.F."/>
            <person name="Zhong Z.M."/>
            <person name="Liu X."/>
            <person name="Yu X."/>
            <person name="Liu D.K."/>
            <person name="Tu X.D."/>
            <person name="Liu B."/>
            <person name="Hao Y."/>
            <person name="Liao X.Y."/>
            <person name="Jiang Y.T."/>
            <person name="Sun W.H."/>
            <person name="Chen J."/>
            <person name="Chen Y.Q."/>
            <person name="Ai Y."/>
            <person name="Zhai J.W."/>
            <person name="Wu S.S."/>
            <person name="Zhou Z."/>
            <person name="Hsiao Y.Y."/>
            <person name="Wu W.L."/>
            <person name="Chen Y.Y."/>
            <person name="Lin Y.F."/>
            <person name="Hsu J.L."/>
            <person name="Li C.Y."/>
            <person name="Wang Z.W."/>
            <person name="Zhao X."/>
            <person name="Zhong W.Y."/>
            <person name="Ma X.K."/>
            <person name="Ma L."/>
            <person name="Huang J."/>
            <person name="Chen G.Z."/>
            <person name="Huang M.Z."/>
            <person name="Huang L."/>
            <person name="Peng D.H."/>
            <person name="Luo Y.B."/>
            <person name="Zou S.Q."/>
            <person name="Chen S.P."/>
            <person name="Lan S."/>
            <person name="Tsai W.C."/>
            <person name="Van de Peer Y."/>
            <person name="Liu Z.J."/>
        </authorList>
    </citation>
    <scope>NUCLEOTIDE SEQUENCE [LARGE SCALE GENOMIC DNA]</scope>
    <source>
        <strain evidence="1">Lor287</strain>
    </source>
</reference>
<keyword evidence="2" id="KW-1185">Reference proteome</keyword>
<dbReference type="Proteomes" id="UP001418222">
    <property type="component" value="Unassembled WGS sequence"/>
</dbReference>
<organism evidence="1 2">
    <name type="scientific">Platanthera zijinensis</name>
    <dbReference type="NCBI Taxonomy" id="2320716"/>
    <lineage>
        <taxon>Eukaryota</taxon>
        <taxon>Viridiplantae</taxon>
        <taxon>Streptophyta</taxon>
        <taxon>Embryophyta</taxon>
        <taxon>Tracheophyta</taxon>
        <taxon>Spermatophyta</taxon>
        <taxon>Magnoliopsida</taxon>
        <taxon>Liliopsida</taxon>
        <taxon>Asparagales</taxon>
        <taxon>Orchidaceae</taxon>
        <taxon>Orchidoideae</taxon>
        <taxon>Orchideae</taxon>
        <taxon>Orchidinae</taxon>
        <taxon>Platanthera</taxon>
    </lineage>
</organism>
<dbReference type="AlphaFoldDB" id="A0AAP0BU44"/>
<evidence type="ECO:0000313" key="2">
    <source>
        <dbReference type="Proteomes" id="UP001418222"/>
    </source>
</evidence>
<accession>A0AAP0BU44</accession>
<comment type="caution">
    <text evidence="1">The sequence shown here is derived from an EMBL/GenBank/DDBJ whole genome shotgun (WGS) entry which is preliminary data.</text>
</comment>
<protein>
    <submittedName>
        <fullName evidence="1">Pentatricopeptide repeat-containing protein</fullName>
    </submittedName>
</protein>
<proteinExistence type="predicted"/>
<sequence length="186" mass="21163">MLFPALRLPAAFFNSYLIPICRLCSHSDLGDHRIFAALAIEGSWEDPRLASLFSSALAPVKVSRVLIELKDDPRSAFRFFLWSSRRRGFRHIAASFCITAHILFKGRMYSEAQHVLQQLVSSTRMLPESVDFVDLLQLAGMEFGNSECIFNPGLFDTLFGVLTNMGLLEEANECFYRMWSIRVFPS</sequence>
<evidence type="ECO:0000313" key="1">
    <source>
        <dbReference type="EMBL" id="KAK8951083.1"/>
    </source>
</evidence>
<dbReference type="EMBL" id="JBBWWQ010000003">
    <property type="protein sequence ID" value="KAK8951083.1"/>
    <property type="molecule type" value="Genomic_DNA"/>
</dbReference>